<reference evidence="1" key="1">
    <citation type="journal article" date="2015" name="Nature">
        <title>Complex archaea that bridge the gap between prokaryotes and eukaryotes.</title>
        <authorList>
            <person name="Spang A."/>
            <person name="Saw J.H."/>
            <person name="Jorgensen S.L."/>
            <person name="Zaremba-Niedzwiedzka K."/>
            <person name="Martijn J."/>
            <person name="Lind A.E."/>
            <person name="van Eijk R."/>
            <person name="Schleper C."/>
            <person name="Guy L."/>
            <person name="Ettema T.J."/>
        </authorList>
    </citation>
    <scope>NUCLEOTIDE SEQUENCE</scope>
</reference>
<protein>
    <submittedName>
        <fullName evidence="1">Uncharacterized protein</fullName>
    </submittedName>
</protein>
<name>A0A0F9X0W7_9ZZZZ</name>
<dbReference type="AlphaFoldDB" id="A0A0F9X0W7"/>
<accession>A0A0F9X0W7</accession>
<organism evidence="1">
    <name type="scientific">marine sediment metagenome</name>
    <dbReference type="NCBI Taxonomy" id="412755"/>
    <lineage>
        <taxon>unclassified sequences</taxon>
        <taxon>metagenomes</taxon>
        <taxon>ecological metagenomes</taxon>
    </lineage>
</organism>
<evidence type="ECO:0000313" key="1">
    <source>
        <dbReference type="EMBL" id="KKN92391.1"/>
    </source>
</evidence>
<proteinExistence type="predicted"/>
<gene>
    <name evidence="1" type="ORF">LCGC14_0208820</name>
</gene>
<dbReference type="EMBL" id="LAZR01000095">
    <property type="protein sequence ID" value="KKN92391.1"/>
    <property type="molecule type" value="Genomic_DNA"/>
</dbReference>
<comment type="caution">
    <text evidence="1">The sequence shown here is derived from an EMBL/GenBank/DDBJ whole genome shotgun (WGS) entry which is preliminary data.</text>
</comment>
<sequence length="132" mass="13871">MADGDITAVKILYRQSLGGGQNELGVKKNSKILVVGEITCTYVAAGVAVDKTGGDNCFGVTDIDFVKILPLTIAAAYPTAQKLFKADYDVTNKKIFLLEDMGQANPAVPSDADACVLRFVAVGDDADAPELT</sequence>